<organism evidence="4 5">
    <name type="scientific">Polymorphospora rubra</name>
    <dbReference type="NCBI Taxonomy" id="338584"/>
    <lineage>
        <taxon>Bacteria</taxon>
        <taxon>Bacillati</taxon>
        <taxon>Actinomycetota</taxon>
        <taxon>Actinomycetes</taxon>
        <taxon>Micromonosporales</taxon>
        <taxon>Micromonosporaceae</taxon>
        <taxon>Polymorphospora</taxon>
    </lineage>
</organism>
<dbReference type="SUPFAM" id="SSF53474">
    <property type="entry name" value="alpha/beta-Hydrolases"/>
    <property type="match status" value="1"/>
</dbReference>
<feature type="active site" description="Charge relay system" evidence="1">
    <location>
        <position position="297"/>
    </location>
</feature>
<reference evidence="4" key="1">
    <citation type="submission" date="2020-08" db="EMBL/GenBank/DDBJ databases">
        <title>Whole genome shotgun sequence of Polymorphospora rubra NBRC 101157.</title>
        <authorList>
            <person name="Komaki H."/>
            <person name="Tamura T."/>
        </authorList>
    </citation>
    <scope>NUCLEOTIDE SEQUENCE</scope>
    <source>
        <strain evidence="4">NBRC 101157</strain>
    </source>
</reference>
<dbReference type="PANTHER" id="PTHR40111:SF1">
    <property type="entry name" value="CEPHALOSPORIN-C DEACETYLASE"/>
    <property type="match status" value="1"/>
</dbReference>
<dbReference type="InterPro" id="IPR039069">
    <property type="entry name" value="CE7"/>
</dbReference>
<evidence type="ECO:0000259" key="3">
    <source>
        <dbReference type="Pfam" id="PF05448"/>
    </source>
</evidence>
<protein>
    <submittedName>
        <fullName evidence="4">Deacetylase</fullName>
    </submittedName>
</protein>
<evidence type="ECO:0000256" key="2">
    <source>
        <dbReference type="PIRSR" id="PIRSR639069-2"/>
    </source>
</evidence>
<evidence type="ECO:0000313" key="4">
    <source>
        <dbReference type="EMBL" id="BCJ69460.1"/>
    </source>
</evidence>
<dbReference type="InterPro" id="IPR008391">
    <property type="entry name" value="AXE1_dom"/>
</dbReference>
<dbReference type="Proteomes" id="UP000680866">
    <property type="component" value="Chromosome"/>
</dbReference>
<dbReference type="EMBL" id="AP023359">
    <property type="protein sequence ID" value="BCJ69460.1"/>
    <property type="molecule type" value="Genomic_DNA"/>
</dbReference>
<dbReference type="PANTHER" id="PTHR40111">
    <property type="entry name" value="CEPHALOSPORIN-C DEACETYLASE"/>
    <property type="match status" value="1"/>
</dbReference>
<feature type="active site" description="Nucleophile" evidence="1">
    <location>
        <position position="187"/>
    </location>
</feature>
<feature type="binding site" evidence="2">
    <location>
        <position position="102"/>
    </location>
    <ligand>
        <name>substrate</name>
    </ligand>
</feature>
<accession>A0A810N8U6</accession>
<evidence type="ECO:0000313" key="5">
    <source>
        <dbReference type="Proteomes" id="UP000680866"/>
    </source>
</evidence>
<sequence>MNQSRIHAHDHPFDPTHGYDLGELLAIQPPPAPPDFDAFWLRTYDCAREVDVAPQVGALTATYQETRVFDVSYTTLGGLRLGGWLVLPDGPVERGLVVGHGYGGRTAPGLPLPLAGTAAIFPCARGLGARSRVDGIPDVSARHVLHGIQTRDRYVHRGCVADVWCAASALLRLVPSVAGRLGYLGVSFGGGIGALALPWDDRFTAAHLTLPSFGHHPLRLTMPCTGSGEAIRRHHAAHPEVLDVLRYFDAATAATRITIPVQVAAARFDPAVPPPGQFAIHNALSGPRGLVVLSTGHPGTAADEQALLAAQSDFLAAHQ</sequence>
<dbReference type="Gene3D" id="3.40.50.1820">
    <property type="entry name" value="alpha/beta hydrolase"/>
    <property type="match status" value="1"/>
</dbReference>
<feature type="active site" description="Charge relay system" evidence="1">
    <location>
        <position position="269"/>
    </location>
</feature>
<proteinExistence type="predicted"/>
<dbReference type="AlphaFoldDB" id="A0A810N8U6"/>
<dbReference type="Pfam" id="PF05448">
    <property type="entry name" value="AXE1"/>
    <property type="match status" value="1"/>
</dbReference>
<dbReference type="RefSeq" id="WP_212818753.1">
    <property type="nucleotide sequence ID" value="NZ_AP023359.1"/>
</dbReference>
<dbReference type="InterPro" id="IPR029058">
    <property type="entry name" value="AB_hydrolase_fold"/>
</dbReference>
<evidence type="ECO:0000256" key="1">
    <source>
        <dbReference type="PIRSR" id="PIRSR639069-1"/>
    </source>
</evidence>
<name>A0A810N8U6_9ACTN</name>
<feature type="domain" description="Acetyl xylan esterase" evidence="3">
    <location>
        <begin position="31"/>
        <end position="295"/>
    </location>
</feature>
<dbReference type="KEGG" id="pry:Prubr_64810"/>
<dbReference type="GO" id="GO:0005976">
    <property type="term" value="P:polysaccharide metabolic process"/>
    <property type="evidence" value="ECO:0007669"/>
    <property type="project" value="TreeGrafter"/>
</dbReference>
<gene>
    <name evidence="4" type="ORF">Prubr_64810</name>
</gene>
<dbReference type="GO" id="GO:0052689">
    <property type="term" value="F:carboxylic ester hydrolase activity"/>
    <property type="evidence" value="ECO:0007669"/>
    <property type="project" value="TreeGrafter"/>
</dbReference>
<keyword evidence="5" id="KW-1185">Reference proteome</keyword>